<keyword evidence="4 6" id="KW-1133">Transmembrane helix</keyword>
<dbReference type="InterPro" id="IPR036259">
    <property type="entry name" value="MFS_trans_sf"/>
</dbReference>
<feature type="transmembrane region" description="Helical" evidence="6">
    <location>
        <begin position="342"/>
        <end position="366"/>
    </location>
</feature>
<dbReference type="InterPro" id="IPR011701">
    <property type="entry name" value="MFS"/>
</dbReference>
<feature type="transmembrane region" description="Helical" evidence="6">
    <location>
        <begin position="448"/>
        <end position="469"/>
    </location>
</feature>
<gene>
    <name evidence="8" type="primary">ZIFL2</name>
    <name evidence="8" type="ORF">SNEC2469_LOCUS35144</name>
</gene>
<feature type="transmembrane region" description="Helical" evidence="6">
    <location>
        <begin position="21"/>
        <end position="39"/>
    </location>
</feature>
<dbReference type="InterPro" id="IPR001958">
    <property type="entry name" value="Tet-R_TetA/multi-R_MdtG-like"/>
</dbReference>
<feature type="transmembrane region" description="Helical" evidence="6">
    <location>
        <begin position="93"/>
        <end position="110"/>
    </location>
</feature>
<evidence type="ECO:0000256" key="3">
    <source>
        <dbReference type="ARBA" id="ARBA00022692"/>
    </source>
</evidence>
<evidence type="ECO:0000259" key="7">
    <source>
        <dbReference type="PROSITE" id="PS50850"/>
    </source>
</evidence>
<sequence>MSAQPPQAPTEAKPRLNAKTLFVVGAINLIDSINMNMLLPYVDKMVSAYLDVSPQSPEVATTAALLIGVYSLLEVIVSPFWGMLADMIGRRPCLLIGLAGCVIAPLLFGFSKSIIMAFAARALDGFFCGNMVVTKTYLGELVDEKSEARGFSLLAFCFSLGLILGPAMGGQLVYPASWAPNVFAETIFDEYPFLLPNLVFAIFAAISWCIAAVCIEETLPKSQHCKRRKVIRRQGTRPQTLQRAMSGPMHEMDSGVDTSADPGSARGCYPLPTIQVIIMYCGLTGSVMAQDQLMVWLVSYDRSVGGFELSPRAISIIQNVGAAGVMLSQVTLYPVLTKKIGFLNTLVVGFVLSSLAYGLFPLYGLLANPQYGYWREVVLGLGQCVFTTGTTLMFPTAFAFVNRASQGLSRGAVNGWALSSGALCEAVFPYLASVLLGYCNRAGPLGRYIPFYVVIFMYGLSIAFSWTGLRHIDQCTPLSDKADEVDGSCV</sequence>
<feature type="transmembrane region" description="Helical" evidence="6">
    <location>
        <begin position="378"/>
        <end position="401"/>
    </location>
</feature>
<keyword evidence="3 6" id="KW-0812">Transmembrane</keyword>
<evidence type="ECO:0000256" key="4">
    <source>
        <dbReference type="ARBA" id="ARBA00022989"/>
    </source>
</evidence>
<dbReference type="CDD" id="cd17330">
    <property type="entry name" value="MFS_SLC46_TetA_like"/>
    <property type="match status" value="1"/>
</dbReference>
<comment type="subcellular location">
    <subcellularLocation>
        <location evidence="1">Membrane</location>
        <topology evidence="1">Multi-pass membrane protein</topology>
    </subcellularLocation>
</comment>
<keyword evidence="2" id="KW-0813">Transport</keyword>
<evidence type="ECO:0000256" key="6">
    <source>
        <dbReference type="SAM" id="Phobius"/>
    </source>
</evidence>
<dbReference type="Gene3D" id="1.20.1250.20">
    <property type="entry name" value="MFS general substrate transporter like domains"/>
    <property type="match status" value="1"/>
</dbReference>
<proteinExistence type="predicted"/>
<feature type="transmembrane region" description="Helical" evidence="6">
    <location>
        <begin position="59"/>
        <end position="81"/>
    </location>
</feature>
<evidence type="ECO:0000256" key="2">
    <source>
        <dbReference type="ARBA" id="ARBA00022448"/>
    </source>
</evidence>
<protein>
    <submittedName>
        <fullName evidence="8">ZIFL2 protein</fullName>
    </submittedName>
</protein>
<dbReference type="AlphaFoldDB" id="A0A813CGQ3"/>
<dbReference type="EMBL" id="CAJNJA010100241">
    <property type="protein sequence ID" value="CAE7943663.1"/>
    <property type="molecule type" value="Genomic_DNA"/>
</dbReference>
<keyword evidence="5 6" id="KW-0472">Membrane</keyword>
<feature type="transmembrane region" description="Helical" evidence="6">
    <location>
        <begin position="194"/>
        <end position="219"/>
    </location>
</feature>
<dbReference type="GO" id="GO:0022857">
    <property type="term" value="F:transmembrane transporter activity"/>
    <property type="evidence" value="ECO:0007669"/>
    <property type="project" value="InterPro"/>
</dbReference>
<dbReference type="Proteomes" id="UP000601435">
    <property type="component" value="Unassembled WGS sequence"/>
</dbReference>
<feature type="transmembrane region" description="Helical" evidence="6">
    <location>
        <begin position="413"/>
        <end position="436"/>
    </location>
</feature>
<dbReference type="PROSITE" id="PS50850">
    <property type="entry name" value="MFS"/>
    <property type="match status" value="1"/>
</dbReference>
<organism evidence="8 9">
    <name type="scientific">Symbiodinium necroappetens</name>
    <dbReference type="NCBI Taxonomy" id="1628268"/>
    <lineage>
        <taxon>Eukaryota</taxon>
        <taxon>Sar</taxon>
        <taxon>Alveolata</taxon>
        <taxon>Dinophyceae</taxon>
        <taxon>Suessiales</taxon>
        <taxon>Symbiodiniaceae</taxon>
        <taxon>Symbiodinium</taxon>
    </lineage>
</organism>
<dbReference type="OrthoDB" id="414765at2759"/>
<evidence type="ECO:0000313" key="8">
    <source>
        <dbReference type="EMBL" id="CAE7943663.1"/>
    </source>
</evidence>
<name>A0A813CGQ3_9DINO</name>
<dbReference type="Pfam" id="PF07690">
    <property type="entry name" value="MFS_1"/>
    <property type="match status" value="1"/>
</dbReference>
<feature type="transmembrane region" description="Helical" evidence="6">
    <location>
        <begin position="150"/>
        <end position="174"/>
    </location>
</feature>
<dbReference type="GO" id="GO:0016020">
    <property type="term" value="C:membrane"/>
    <property type="evidence" value="ECO:0007669"/>
    <property type="project" value="UniProtKB-SubCell"/>
</dbReference>
<dbReference type="PANTHER" id="PTHR23504">
    <property type="entry name" value="MAJOR FACILITATOR SUPERFAMILY DOMAIN-CONTAINING PROTEIN 10"/>
    <property type="match status" value="1"/>
</dbReference>
<evidence type="ECO:0000256" key="5">
    <source>
        <dbReference type="ARBA" id="ARBA00023136"/>
    </source>
</evidence>
<evidence type="ECO:0000313" key="9">
    <source>
        <dbReference type="Proteomes" id="UP000601435"/>
    </source>
</evidence>
<comment type="caution">
    <text evidence="8">The sequence shown here is derived from an EMBL/GenBank/DDBJ whole genome shotgun (WGS) entry which is preliminary data.</text>
</comment>
<dbReference type="InterPro" id="IPR020846">
    <property type="entry name" value="MFS_dom"/>
</dbReference>
<reference evidence="8" key="1">
    <citation type="submission" date="2021-02" db="EMBL/GenBank/DDBJ databases">
        <authorList>
            <person name="Dougan E. K."/>
            <person name="Rhodes N."/>
            <person name="Thang M."/>
            <person name="Chan C."/>
        </authorList>
    </citation>
    <scope>NUCLEOTIDE SEQUENCE</scope>
</reference>
<dbReference type="PRINTS" id="PR01035">
    <property type="entry name" value="TCRTETA"/>
</dbReference>
<keyword evidence="9" id="KW-1185">Reference proteome</keyword>
<accession>A0A813CGQ3</accession>
<evidence type="ECO:0000256" key="1">
    <source>
        <dbReference type="ARBA" id="ARBA00004141"/>
    </source>
</evidence>
<dbReference type="SUPFAM" id="SSF103473">
    <property type="entry name" value="MFS general substrate transporter"/>
    <property type="match status" value="1"/>
</dbReference>
<feature type="domain" description="Major facilitator superfamily (MFS) profile" evidence="7">
    <location>
        <begin position="20"/>
        <end position="473"/>
    </location>
</feature>
<dbReference type="PANTHER" id="PTHR23504:SF15">
    <property type="entry name" value="MAJOR FACILITATOR SUPERFAMILY (MFS) PROFILE DOMAIN-CONTAINING PROTEIN"/>
    <property type="match status" value="1"/>
</dbReference>